<accession>D8LQ35</accession>
<dbReference type="eggNOG" id="ENOG502QPVE">
    <property type="taxonomic scope" value="Eukaryota"/>
</dbReference>
<dbReference type="Gene3D" id="3.20.20.70">
    <property type="entry name" value="Aldolase class I"/>
    <property type="match status" value="1"/>
</dbReference>
<protein>
    <recommendedName>
        <fullName evidence="2">galactinol--sucrose galactosyltransferase</fullName>
        <ecNumber evidence="2">2.4.1.82</ecNumber>
    </recommendedName>
</protein>
<evidence type="ECO:0000256" key="3">
    <source>
        <dbReference type="ARBA" id="ARBA00023277"/>
    </source>
</evidence>
<dbReference type="EC" id="2.4.1.82" evidence="2"/>
<keyword evidence="6" id="KW-0378">Hydrolase</keyword>
<dbReference type="InterPro" id="IPR008811">
    <property type="entry name" value="Glycosyl_hydrolases_36"/>
</dbReference>
<evidence type="ECO:0000313" key="7">
    <source>
        <dbReference type="Proteomes" id="UP000002630"/>
    </source>
</evidence>
<dbReference type="PANTHER" id="PTHR31268">
    <property type="match status" value="1"/>
</dbReference>
<dbReference type="GO" id="GO:0047274">
    <property type="term" value="F:galactinol-sucrose galactosyltransferase activity"/>
    <property type="evidence" value="ECO:0007669"/>
    <property type="project" value="UniProtKB-EC"/>
</dbReference>
<sequence>METMDEEFPLLLPDGTAAVSLPGHDDHCWIVEASTCNSDAATWTFGIQPGNFGRHLCLHRFKLWWLKPSHGHSGLDIPPETALFLAEMQPQQQQQQQQYVALLPVSDTHARASLHRAGDDSSNGEGLSPSGAAVDEDSPSALAVSADTGDPATLLPDTLGVLLVATGPDPFRLVQRLVREATDRLSTQLVSLKEGARSATVAERVDPGACGEDRGSCDDEGKGRPVASFVDSLGWCTWDSFYTMVTPEGVLEGLSTLHEGGVRPRWVVIDDGWQRTTNDDALNTEQWDERLVGLEANKRFRRFDEKGKLLLDLGDTVGKMKRDFGVERVLAWHAMAGYWAGVEPEASEMVPFDPLVAKLLAPEGIQEVDPEMQPELDHKRFGMVRLGNVEAFYRAYHGYLRDNGVDGVKVDAQSILDCMGGGNGGVPAVTKAYHEGLVQSVQATFKEGGRPAALIHCMCHAPSVLFHIACVSEDRAVIRGSDDFYPREDLSHGPHLYSNSFNALLLSNLGVQDWDMFQTGLGVQGTGDAAGAAGLSEGANASWFHAAARAISGGPVYVSDRPGQHNADILRKLVLEDGSVPRASTNALPTLDCLMRDPQEEGGGLLQVWALNPLAGTGVVGSFNVRGASFSQSERAWVRAGRDDEARGGGAVEGTVSPSDVHAFRITKPHADRAGGAGEMPPAPGDGVEENEDETRCCFALYLHRRRETRVVSLLEAVAIEVLPLSYELATFSRVIGLRLPPLGISTSGEQQQGSSAADVVESRDGDRPGYDAQEDTVRWAILGLSDMFNSSAAVSAQEPFQRGATTRSSGVECDGGMVPGVAVYVKGSGKFLAVASRQPSRVTLGGVGGDGAVGSAGLEQGVIHREDGRDDSGRAGGSGDVTVLDASFSALCAATPDGPPSTALSVGGGRAGLGLVEVVIPGPWDGRERQLTFWWH</sequence>
<reference evidence="6 7" key="1">
    <citation type="journal article" date="2010" name="Nature">
        <title>The Ectocarpus genome and the independent evolution of multicellularity in brown algae.</title>
        <authorList>
            <person name="Cock J.M."/>
            <person name="Sterck L."/>
            <person name="Rouze P."/>
            <person name="Scornet D."/>
            <person name="Allen A.E."/>
            <person name="Amoutzias G."/>
            <person name="Anthouard V."/>
            <person name="Artiguenave F."/>
            <person name="Aury J.M."/>
            <person name="Badger J.H."/>
            <person name="Beszteri B."/>
            <person name="Billiau K."/>
            <person name="Bonnet E."/>
            <person name="Bothwell J.H."/>
            <person name="Bowler C."/>
            <person name="Boyen C."/>
            <person name="Brownlee C."/>
            <person name="Carrano C.J."/>
            <person name="Charrier B."/>
            <person name="Cho G.Y."/>
            <person name="Coelho S.M."/>
            <person name="Collen J."/>
            <person name="Corre E."/>
            <person name="Da Silva C."/>
            <person name="Delage L."/>
            <person name="Delaroque N."/>
            <person name="Dittami S.M."/>
            <person name="Doulbeau S."/>
            <person name="Elias M."/>
            <person name="Farnham G."/>
            <person name="Gachon C.M."/>
            <person name="Gschloessl B."/>
            <person name="Heesch S."/>
            <person name="Jabbari K."/>
            <person name="Jubin C."/>
            <person name="Kawai H."/>
            <person name="Kimura K."/>
            <person name="Kloareg B."/>
            <person name="Kupper F.C."/>
            <person name="Lang D."/>
            <person name="Le Bail A."/>
            <person name="Leblanc C."/>
            <person name="Lerouge P."/>
            <person name="Lohr M."/>
            <person name="Lopez P.J."/>
            <person name="Martens C."/>
            <person name="Maumus F."/>
            <person name="Michel G."/>
            <person name="Miranda-Saavedra D."/>
            <person name="Morales J."/>
            <person name="Moreau H."/>
            <person name="Motomura T."/>
            <person name="Nagasato C."/>
            <person name="Napoli C.A."/>
            <person name="Nelson D.R."/>
            <person name="Nyvall-Collen P."/>
            <person name="Peters A.F."/>
            <person name="Pommier C."/>
            <person name="Potin P."/>
            <person name="Poulain J."/>
            <person name="Quesneville H."/>
            <person name="Read B."/>
            <person name="Rensing S.A."/>
            <person name="Ritter A."/>
            <person name="Rousvoal S."/>
            <person name="Samanta M."/>
            <person name="Samson G."/>
            <person name="Schroeder D.C."/>
            <person name="Segurens B."/>
            <person name="Strittmatter M."/>
            <person name="Tonon T."/>
            <person name="Tregear J.W."/>
            <person name="Valentin K."/>
            <person name="von Dassow P."/>
            <person name="Yamagishi T."/>
            <person name="Van de Peer Y."/>
            <person name="Wincker P."/>
        </authorList>
    </citation>
    <scope>NUCLEOTIDE SEQUENCE [LARGE SCALE GENOMIC DNA]</scope>
    <source>
        <strain evidence="7">Ec32 / CCAP1310/4</strain>
    </source>
</reference>
<evidence type="ECO:0000256" key="5">
    <source>
        <dbReference type="SAM" id="MobiDB-lite"/>
    </source>
</evidence>
<keyword evidence="6" id="KW-0326">Glycosidase</keyword>
<feature type="region of interest" description="Disordered" evidence="5">
    <location>
        <begin position="746"/>
        <end position="773"/>
    </location>
</feature>
<comment type="similarity">
    <text evidence="1">Belongs to the glycosyl hydrolases 36 family.</text>
</comment>
<evidence type="ECO:0000256" key="1">
    <source>
        <dbReference type="ARBA" id="ARBA00007240"/>
    </source>
</evidence>
<dbReference type="STRING" id="2880.D8LQ35"/>
<keyword evidence="3" id="KW-0119">Carbohydrate metabolism</keyword>
<dbReference type="InterPro" id="IPR013785">
    <property type="entry name" value="Aldolase_TIM"/>
</dbReference>
<comment type="catalytic activity">
    <reaction evidence="4">
        <text>alpha-D-galactosyl-(1-&gt;3)-1D-myo-inositol + sucrose = raffinose + myo-inositol</text>
        <dbReference type="Rhea" id="RHEA:20161"/>
        <dbReference type="ChEBI" id="CHEBI:16634"/>
        <dbReference type="ChEBI" id="CHEBI:17268"/>
        <dbReference type="ChEBI" id="CHEBI:17505"/>
        <dbReference type="ChEBI" id="CHEBI:17992"/>
        <dbReference type="EC" id="2.4.1.82"/>
    </reaction>
</comment>
<evidence type="ECO:0000256" key="4">
    <source>
        <dbReference type="ARBA" id="ARBA00049426"/>
    </source>
</evidence>
<gene>
    <name evidence="6" type="ORF">Esi_0059_0010</name>
</gene>
<dbReference type="Proteomes" id="UP000002630">
    <property type="component" value="Linkage Group LG27"/>
</dbReference>
<evidence type="ECO:0000256" key="2">
    <source>
        <dbReference type="ARBA" id="ARBA00012708"/>
    </source>
</evidence>
<feature type="compositionally biased region" description="Polar residues" evidence="5">
    <location>
        <begin position="746"/>
        <end position="756"/>
    </location>
</feature>
<organism evidence="6 7">
    <name type="scientific">Ectocarpus siliculosus</name>
    <name type="common">Brown alga</name>
    <name type="synonym">Conferva siliculosa</name>
    <dbReference type="NCBI Taxonomy" id="2880"/>
    <lineage>
        <taxon>Eukaryota</taxon>
        <taxon>Sar</taxon>
        <taxon>Stramenopiles</taxon>
        <taxon>Ochrophyta</taxon>
        <taxon>PX clade</taxon>
        <taxon>Phaeophyceae</taxon>
        <taxon>Ectocarpales</taxon>
        <taxon>Ectocarpaceae</taxon>
        <taxon>Ectocarpus</taxon>
    </lineage>
</organism>
<evidence type="ECO:0000313" key="6">
    <source>
        <dbReference type="EMBL" id="CBN77415.1"/>
    </source>
</evidence>
<dbReference type="OrthoDB" id="203357at2759"/>
<proteinExistence type="inferred from homology"/>
<feature type="compositionally biased region" description="Basic and acidic residues" evidence="5">
    <location>
        <begin position="761"/>
        <end position="770"/>
    </location>
</feature>
<keyword evidence="7" id="KW-1185">Reference proteome</keyword>
<dbReference type="InterPro" id="IPR017853">
    <property type="entry name" value="GH"/>
</dbReference>
<feature type="region of interest" description="Disordered" evidence="5">
    <location>
        <begin position="113"/>
        <end position="149"/>
    </location>
</feature>
<dbReference type="InParanoid" id="D8LQ35"/>
<dbReference type="EMBL" id="FN649752">
    <property type="protein sequence ID" value="CBN77415.1"/>
    <property type="molecule type" value="Genomic_DNA"/>
</dbReference>
<dbReference type="PANTHER" id="PTHR31268:SF32">
    <property type="entry name" value="GALACTINOL--SUCROSE GALACTOSYLTRANSFERASE 2-RELATED"/>
    <property type="match status" value="1"/>
</dbReference>
<dbReference type="GO" id="GO:0016798">
    <property type="term" value="F:hydrolase activity, acting on glycosyl bonds"/>
    <property type="evidence" value="ECO:0007669"/>
    <property type="project" value="UniProtKB-KW"/>
</dbReference>
<feature type="region of interest" description="Disordered" evidence="5">
    <location>
        <begin position="671"/>
        <end position="691"/>
    </location>
</feature>
<dbReference type="SUPFAM" id="SSF51445">
    <property type="entry name" value="(Trans)glycosidases"/>
    <property type="match status" value="1"/>
</dbReference>
<dbReference type="AlphaFoldDB" id="D8LQ35"/>
<name>D8LQ35_ECTSI</name>
<dbReference type="EMBL" id="FN648807">
    <property type="protein sequence ID" value="CBN77415.1"/>
    <property type="molecule type" value="Genomic_DNA"/>
</dbReference>
<dbReference type="Pfam" id="PF05691">
    <property type="entry name" value="Raffinose_syn"/>
    <property type="match status" value="2"/>
</dbReference>